<dbReference type="EMBL" id="CM010722">
    <property type="protein sequence ID" value="RZC73366.1"/>
    <property type="molecule type" value="Genomic_DNA"/>
</dbReference>
<organism evidence="1 2">
    <name type="scientific">Papaver somniferum</name>
    <name type="common">Opium poppy</name>
    <dbReference type="NCBI Taxonomy" id="3469"/>
    <lineage>
        <taxon>Eukaryota</taxon>
        <taxon>Viridiplantae</taxon>
        <taxon>Streptophyta</taxon>
        <taxon>Embryophyta</taxon>
        <taxon>Tracheophyta</taxon>
        <taxon>Spermatophyta</taxon>
        <taxon>Magnoliopsida</taxon>
        <taxon>Ranunculales</taxon>
        <taxon>Papaveraceae</taxon>
        <taxon>Papaveroideae</taxon>
        <taxon>Papaver</taxon>
    </lineage>
</organism>
<evidence type="ECO:0000313" key="1">
    <source>
        <dbReference type="EMBL" id="RZC73366.1"/>
    </source>
</evidence>
<sequence length="92" mass="11062">MEKKRVQMKGKLVPIVKLEQLAIEELDWYRRHFEKSISPDREYSIRRWSKLMNKALKKLKSIMFIRSREVEENPVMVDGVKLISERDNLTSN</sequence>
<keyword evidence="2" id="KW-1185">Reference proteome</keyword>
<protein>
    <submittedName>
        <fullName evidence="1">Uncharacterized protein</fullName>
    </submittedName>
</protein>
<name>A0A4Y7KKG1_PAPSO</name>
<dbReference type="AlphaFoldDB" id="A0A4Y7KKG1"/>
<proteinExistence type="predicted"/>
<accession>A0A4Y7KKG1</accession>
<evidence type="ECO:0000313" key="2">
    <source>
        <dbReference type="Proteomes" id="UP000316621"/>
    </source>
</evidence>
<gene>
    <name evidence="1" type="ORF">C5167_048846</name>
</gene>
<dbReference type="Proteomes" id="UP000316621">
    <property type="component" value="Chromosome 8"/>
</dbReference>
<dbReference type="Gramene" id="RZC73366">
    <property type="protein sequence ID" value="RZC73366"/>
    <property type="gene ID" value="C5167_048846"/>
</dbReference>
<reference evidence="1 2" key="1">
    <citation type="journal article" date="2018" name="Science">
        <title>The opium poppy genome and morphinan production.</title>
        <authorList>
            <person name="Guo L."/>
            <person name="Winzer T."/>
            <person name="Yang X."/>
            <person name="Li Y."/>
            <person name="Ning Z."/>
            <person name="He Z."/>
            <person name="Teodor R."/>
            <person name="Lu Y."/>
            <person name="Bowser T.A."/>
            <person name="Graham I.A."/>
            <person name="Ye K."/>
        </authorList>
    </citation>
    <scope>NUCLEOTIDE SEQUENCE [LARGE SCALE GENOMIC DNA]</scope>
    <source>
        <strain evidence="2">cv. HN1</strain>
        <tissue evidence="1">Leaves</tissue>
    </source>
</reference>